<evidence type="ECO:0000256" key="3">
    <source>
        <dbReference type="ARBA" id="ARBA00022676"/>
    </source>
</evidence>
<evidence type="ECO:0000256" key="7">
    <source>
        <dbReference type="ARBA" id="ARBA00023136"/>
    </source>
</evidence>
<feature type="non-terminal residue" evidence="10">
    <location>
        <position position="1"/>
    </location>
</feature>
<feature type="transmembrane region" description="Helical" evidence="9">
    <location>
        <begin position="492"/>
        <end position="511"/>
    </location>
</feature>
<evidence type="ECO:0000256" key="8">
    <source>
        <dbReference type="SAM" id="MobiDB-lite"/>
    </source>
</evidence>
<accession>A0A3B1DQE1</accession>
<evidence type="ECO:0000256" key="1">
    <source>
        <dbReference type="ARBA" id="ARBA00004651"/>
    </source>
</evidence>
<evidence type="ECO:0000256" key="2">
    <source>
        <dbReference type="ARBA" id="ARBA00022475"/>
    </source>
</evidence>
<evidence type="ECO:0000256" key="5">
    <source>
        <dbReference type="ARBA" id="ARBA00022692"/>
    </source>
</evidence>
<reference evidence="10" key="1">
    <citation type="submission" date="2018-06" db="EMBL/GenBank/DDBJ databases">
        <authorList>
            <person name="Zhirakovskaya E."/>
        </authorList>
    </citation>
    <scope>NUCLEOTIDE SEQUENCE</scope>
</reference>
<dbReference type="PANTHER" id="PTHR33908:SF11">
    <property type="entry name" value="MEMBRANE PROTEIN"/>
    <property type="match status" value="1"/>
</dbReference>
<keyword evidence="2" id="KW-1003">Cell membrane</keyword>
<sequence>TGAGAFQPPSEPPHTTDTIPLQCAVGLACLFSLSHLLGIVSLLNPVTAIGIVLLGIGLALTQASIALRAHTLKNLPPPSLAWLLATPAIAVLLVAAAMPPGWLWSSEFGGFDALSYHLQLPQEWLALGRIEPLEHNVYSYLPGSIEAAFTHMGAMTLAPTDRGLLAGDGWRLLACQGLHAGLTLTAAWLAARATRRFALNAGTHATTARWAGAITGCLMLATPWAVVTGSLAYNEAGVNAMLAGVLLVCAQPQLSPTVRSGLVGLLVGAACGFKPTALFFVGLPAGFLLVASCIQFQFYCATDSEPRTSVRGSGEHESPPGLKSGAPKNGMLFSSKKLRTLAPALLVGALVGLLTLSPWLLRNFLHSGNPVFPFAADLFGSAHWSADQLARYTAAHTFDGSLADRLRTLLWTSPASAPGDPTIERFRGLANPQWGLLAPMTLAAVGLLLVRSPRTAPRRAGLSPARLPALLTLGLLAQLLVWLTLTHLQSRFLLPTLPIAAVLVGLAFAHLRTRADTRPEARAAVALLAGVAIAAQSAFLFVTYTTQRD</sequence>
<feature type="transmembrane region" description="Helical" evidence="9">
    <location>
        <begin position="170"/>
        <end position="190"/>
    </location>
</feature>
<name>A0A3B1DQE1_9ZZZZ</name>
<dbReference type="GO" id="GO:0008610">
    <property type="term" value="P:lipid biosynthetic process"/>
    <property type="evidence" value="ECO:0007669"/>
    <property type="project" value="UniProtKB-ARBA"/>
</dbReference>
<dbReference type="InterPro" id="IPR050297">
    <property type="entry name" value="LipidA_mod_glycosyltrf_83"/>
</dbReference>
<feature type="transmembrane region" description="Helical" evidence="9">
    <location>
        <begin position="434"/>
        <end position="453"/>
    </location>
</feature>
<evidence type="ECO:0000256" key="4">
    <source>
        <dbReference type="ARBA" id="ARBA00022679"/>
    </source>
</evidence>
<feature type="transmembrane region" description="Helical" evidence="9">
    <location>
        <begin position="523"/>
        <end position="544"/>
    </location>
</feature>
<keyword evidence="6 9" id="KW-1133">Transmembrane helix</keyword>
<feature type="transmembrane region" description="Helical" evidence="9">
    <location>
        <begin position="46"/>
        <end position="67"/>
    </location>
</feature>
<feature type="transmembrane region" description="Helical" evidence="9">
    <location>
        <begin position="465"/>
        <end position="486"/>
    </location>
</feature>
<protein>
    <recommendedName>
        <fullName evidence="11">Glycosyltransferase RgtA/B/C/D-like domain-containing protein</fullName>
    </recommendedName>
</protein>
<keyword evidence="5 9" id="KW-0812">Transmembrane</keyword>
<evidence type="ECO:0008006" key="11">
    <source>
        <dbReference type="Google" id="ProtNLM"/>
    </source>
</evidence>
<dbReference type="GO" id="GO:0016763">
    <property type="term" value="F:pentosyltransferase activity"/>
    <property type="evidence" value="ECO:0007669"/>
    <property type="project" value="TreeGrafter"/>
</dbReference>
<proteinExistence type="predicted"/>
<evidence type="ECO:0000256" key="6">
    <source>
        <dbReference type="ARBA" id="ARBA00022989"/>
    </source>
</evidence>
<feature type="non-terminal residue" evidence="10">
    <location>
        <position position="549"/>
    </location>
</feature>
<keyword evidence="3" id="KW-0328">Glycosyltransferase</keyword>
<feature type="transmembrane region" description="Helical" evidence="9">
    <location>
        <begin position="277"/>
        <end position="301"/>
    </location>
</feature>
<dbReference type="AlphaFoldDB" id="A0A3B1DQE1"/>
<dbReference type="GO" id="GO:0005886">
    <property type="term" value="C:plasma membrane"/>
    <property type="evidence" value="ECO:0007669"/>
    <property type="project" value="UniProtKB-SubCell"/>
</dbReference>
<feature type="region of interest" description="Disordered" evidence="8">
    <location>
        <begin position="305"/>
        <end position="328"/>
    </location>
</feature>
<feature type="transmembrane region" description="Helical" evidence="9">
    <location>
        <begin position="341"/>
        <end position="361"/>
    </location>
</feature>
<organism evidence="10">
    <name type="scientific">hydrothermal vent metagenome</name>
    <dbReference type="NCBI Taxonomy" id="652676"/>
    <lineage>
        <taxon>unclassified sequences</taxon>
        <taxon>metagenomes</taxon>
        <taxon>ecological metagenomes</taxon>
    </lineage>
</organism>
<feature type="compositionally biased region" description="Basic and acidic residues" evidence="8">
    <location>
        <begin position="305"/>
        <end position="318"/>
    </location>
</feature>
<feature type="transmembrane region" description="Helical" evidence="9">
    <location>
        <begin position="210"/>
        <end position="233"/>
    </location>
</feature>
<dbReference type="EMBL" id="UOGK01000133">
    <property type="protein sequence ID" value="VAX38298.1"/>
    <property type="molecule type" value="Genomic_DNA"/>
</dbReference>
<feature type="transmembrane region" description="Helical" evidence="9">
    <location>
        <begin position="79"/>
        <end position="98"/>
    </location>
</feature>
<gene>
    <name evidence="10" type="ORF">MNBD_PLANCTO03-1802</name>
</gene>
<keyword evidence="7 9" id="KW-0472">Membrane</keyword>
<evidence type="ECO:0000256" key="9">
    <source>
        <dbReference type="SAM" id="Phobius"/>
    </source>
</evidence>
<keyword evidence="4" id="KW-0808">Transferase</keyword>
<comment type="subcellular location">
    <subcellularLocation>
        <location evidence="1">Cell membrane</location>
        <topology evidence="1">Multi-pass membrane protein</topology>
    </subcellularLocation>
</comment>
<dbReference type="PANTHER" id="PTHR33908">
    <property type="entry name" value="MANNOSYLTRANSFERASE YKCB-RELATED"/>
    <property type="match status" value="1"/>
</dbReference>
<evidence type="ECO:0000313" key="10">
    <source>
        <dbReference type="EMBL" id="VAX38298.1"/>
    </source>
</evidence>